<dbReference type="PANTHER" id="PTHR22792:SF131">
    <property type="entry name" value="LA-RELATED PROTEIN LARP4B"/>
    <property type="match status" value="1"/>
</dbReference>
<dbReference type="PROSITE" id="PS50961">
    <property type="entry name" value="HTH_LA"/>
    <property type="match status" value="1"/>
</dbReference>
<evidence type="ECO:0000313" key="6">
    <source>
        <dbReference type="Proteomes" id="UP000046393"/>
    </source>
</evidence>
<dbReference type="AlphaFoldDB" id="A0A158R5A7"/>
<feature type="region of interest" description="Disordered" evidence="4">
    <location>
        <begin position="603"/>
        <end position="628"/>
    </location>
</feature>
<dbReference type="GO" id="GO:0005829">
    <property type="term" value="C:cytosol"/>
    <property type="evidence" value="ECO:0007669"/>
    <property type="project" value="TreeGrafter"/>
</dbReference>
<dbReference type="CDD" id="cd12430">
    <property type="entry name" value="RRM_LARP4_5_like"/>
    <property type="match status" value="1"/>
</dbReference>
<feature type="compositionally biased region" description="Low complexity" evidence="4">
    <location>
        <begin position="492"/>
        <end position="507"/>
    </location>
</feature>
<dbReference type="GO" id="GO:0003730">
    <property type="term" value="F:mRNA 3'-UTR binding"/>
    <property type="evidence" value="ECO:0007669"/>
    <property type="project" value="TreeGrafter"/>
</dbReference>
<name>A0A158R5A7_9BILA</name>
<dbReference type="InterPro" id="IPR045180">
    <property type="entry name" value="La_dom_prot"/>
</dbReference>
<dbReference type="Gene3D" id="3.30.70.330">
    <property type="match status" value="1"/>
</dbReference>
<dbReference type="STRING" id="451379.A0A158R5A7"/>
<keyword evidence="2 3" id="KW-0694">RNA-binding</keyword>
<feature type="compositionally biased region" description="Polar residues" evidence="4">
    <location>
        <begin position="547"/>
        <end position="556"/>
    </location>
</feature>
<dbReference type="InterPro" id="IPR036388">
    <property type="entry name" value="WH-like_DNA-bd_sf"/>
</dbReference>
<dbReference type="InterPro" id="IPR036390">
    <property type="entry name" value="WH_DNA-bd_sf"/>
</dbReference>
<feature type="region of interest" description="Disordered" evidence="4">
    <location>
        <begin position="1"/>
        <end position="38"/>
    </location>
</feature>
<dbReference type="PANTHER" id="PTHR22792">
    <property type="entry name" value="LUPUS LA PROTEIN-RELATED"/>
    <property type="match status" value="1"/>
</dbReference>
<feature type="compositionally biased region" description="Basic and acidic residues" evidence="4">
    <location>
        <begin position="557"/>
        <end position="570"/>
    </location>
</feature>
<dbReference type="Proteomes" id="UP000046393">
    <property type="component" value="Unplaced"/>
</dbReference>
<dbReference type="WBParaSite" id="SMUV_0000610101-mRNA-1">
    <property type="protein sequence ID" value="SMUV_0000610101-mRNA-1"/>
    <property type="gene ID" value="SMUV_0000610101"/>
</dbReference>
<dbReference type="GO" id="GO:0045727">
    <property type="term" value="P:positive regulation of translation"/>
    <property type="evidence" value="ECO:0007669"/>
    <property type="project" value="TreeGrafter"/>
</dbReference>
<proteinExistence type="predicted"/>
<evidence type="ECO:0000313" key="7">
    <source>
        <dbReference type="WBParaSite" id="SMUV_0000610101-mRNA-1"/>
    </source>
</evidence>
<dbReference type="InterPro" id="IPR035979">
    <property type="entry name" value="RBD_domain_sf"/>
</dbReference>
<evidence type="ECO:0000256" key="4">
    <source>
        <dbReference type="SAM" id="MobiDB-lite"/>
    </source>
</evidence>
<feature type="compositionally biased region" description="Polar residues" evidence="4">
    <location>
        <begin position="465"/>
        <end position="491"/>
    </location>
</feature>
<dbReference type="Pfam" id="PF26088">
    <property type="entry name" value="RRM_LARP4"/>
    <property type="match status" value="1"/>
</dbReference>
<reference evidence="7" key="1">
    <citation type="submission" date="2016-04" db="UniProtKB">
        <authorList>
            <consortium name="WormBaseParasite"/>
        </authorList>
    </citation>
    <scope>IDENTIFICATION</scope>
</reference>
<dbReference type="InterPro" id="IPR058699">
    <property type="entry name" value="RRM_LARP4/4B"/>
</dbReference>
<feature type="domain" description="HTH La-type RNA-binding" evidence="5">
    <location>
        <begin position="100"/>
        <end position="189"/>
    </location>
</feature>
<feature type="region of interest" description="Disordered" evidence="4">
    <location>
        <begin position="404"/>
        <end position="570"/>
    </location>
</feature>
<dbReference type="Pfam" id="PF05383">
    <property type="entry name" value="La"/>
    <property type="match status" value="1"/>
</dbReference>
<sequence>MKVSAYNVSRVRGKLNDSDGDDQYEKQQPHETPPTPSLPWWFTVECEKRLSLTVDVPFNNGNNNGSSTSVTTASSTNTFTPAVQVMPPCNSQPVPSTVLYLHPEQVKEQLRKQLEYYFSRENLMTDRFLRSQMDNDSYVPIQIIADFPRVKQLTNDYDLIVQVLRESPRVQVDEKGERVRAVSKRCTIILRDIPQSTDKKDVAALFSGAPPYIRLQYGLNNSWYVIFESEEATQRAYLHLQNMKTFNDKPICVSLFQINKCLTDKHIDSPKTEARIKAGGAPCSEPMISFERPLSSLSVTFERPASVASTTHSEVRPNGDRTVHYTSELTPSPNEDFDLGKILTSHGYVPQAVYLAAFNEVRTFAVNTSSSFGRSGGQNRLRANGHPNYYRNKIASSKIQGVYRNRDGHQGHSNSDGTHYREHGTRREYSNTNFRNQHNNGRKVDNYSGTEIETNRDRNIEYQFRSRNSRPNSFIARNNASSTHNNRTSADNPRSSNGSNRNRISVNYEQKPKQTLNANQSNGRPRRSPAMSRTNRGLADDKDFSTEGYNSSSPCNDDSKSEASSKKTEEIEYNFEENAFPSLLQDFKEEVVKDEKPLFSKVAAGKKKERKDNKEKRSYAQMLKQGNG</sequence>
<dbReference type="Gene3D" id="1.10.10.10">
    <property type="entry name" value="Winged helix-like DNA-binding domain superfamily/Winged helix DNA-binding domain"/>
    <property type="match status" value="1"/>
</dbReference>
<protein>
    <submittedName>
        <fullName evidence="7">HTH La-type RNA-binding domain-containing protein</fullName>
    </submittedName>
</protein>
<dbReference type="GO" id="GO:0010494">
    <property type="term" value="C:cytoplasmic stress granule"/>
    <property type="evidence" value="ECO:0007669"/>
    <property type="project" value="TreeGrafter"/>
</dbReference>
<feature type="compositionally biased region" description="Polar residues" evidence="4">
    <location>
        <begin position="513"/>
        <end position="523"/>
    </location>
</feature>
<keyword evidence="6" id="KW-1185">Reference proteome</keyword>
<feature type="region of interest" description="Disordered" evidence="4">
    <location>
        <begin position="369"/>
        <end position="388"/>
    </location>
</feature>
<evidence type="ECO:0000256" key="2">
    <source>
        <dbReference type="ARBA" id="ARBA00022884"/>
    </source>
</evidence>
<evidence type="ECO:0000256" key="1">
    <source>
        <dbReference type="ARBA" id="ARBA00022553"/>
    </source>
</evidence>
<evidence type="ECO:0000256" key="3">
    <source>
        <dbReference type="PROSITE-ProRule" id="PRU00332"/>
    </source>
</evidence>
<feature type="compositionally biased region" description="Polar residues" evidence="4">
    <location>
        <begin position="430"/>
        <end position="439"/>
    </location>
</feature>
<dbReference type="SMART" id="SM00715">
    <property type="entry name" value="LA"/>
    <property type="match status" value="1"/>
</dbReference>
<accession>A0A158R5A7</accession>
<feature type="compositionally biased region" description="Basic and acidic residues" evidence="4">
    <location>
        <begin position="418"/>
        <end position="429"/>
    </location>
</feature>
<organism evidence="6 7">
    <name type="scientific">Syphacia muris</name>
    <dbReference type="NCBI Taxonomy" id="451379"/>
    <lineage>
        <taxon>Eukaryota</taxon>
        <taxon>Metazoa</taxon>
        <taxon>Ecdysozoa</taxon>
        <taxon>Nematoda</taxon>
        <taxon>Chromadorea</taxon>
        <taxon>Rhabditida</taxon>
        <taxon>Spirurina</taxon>
        <taxon>Oxyuridomorpha</taxon>
        <taxon>Oxyuroidea</taxon>
        <taxon>Oxyuridae</taxon>
        <taxon>Syphacia</taxon>
    </lineage>
</organism>
<dbReference type="SUPFAM" id="SSF54928">
    <property type="entry name" value="RNA-binding domain, RBD"/>
    <property type="match status" value="1"/>
</dbReference>
<dbReference type="SUPFAM" id="SSF46785">
    <property type="entry name" value="Winged helix' DNA-binding domain"/>
    <property type="match status" value="1"/>
</dbReference>
<dbReference type="InterPro" id="IPR012677">
    <property type="entry name" value="Nucleotide-bd_a/b_plait_sf"/>
</dbReference>
<dbReference type="InterPro" id="IPR006630">
    <property type="entry name" value="La_HTH"/>
</dbReference>
<evidence type="ECO:0000259" key="5">
    <source>
        <dbReference type="PROSITE" id="PS50961"/>
    </source>
</evidence>
<keyword evidence="1" id="KW-0597">Phosphoprotein</keyword>